<feature type="transmembrane region" description="Helical" evidence="2">
    <location>
        <begin position="32"/>
        <end position="56"/>
    </location>
</feature>
<proteinExistence type="predicted"/>
<evidence type="ECO:0000256" key="2">
    <source>
        <dbReference type="SAM" id="Phobius"/>
    </source>
</evidence>
<feature type="region of interest" description="Disordered" evidence="1">
    <location>
        <begin position="77"/>
        <end position="118"/>
    </location>
</feature>
<dbReference type="AlphaFoldDB" id="A0A4U5MKE7"/>
<comment type="caution">
    <text evidence="3">The sequence shown here is derived from an EMBL/GenBank/DDBJ whole genome shotgun (WGS) entry which is preliminary data.</text>
</comment>
<sequence length="138" mass="15985">MMGADSHPHSPLFDKYIDVSGNEGWTSNEAKYAAIAFAAGILLTMLIFSICCYCWFKCKYKCAKRRSKKSYHFYHRGEDEKKKDGQKEKKKTKPKSNIEEGITINEEEMEPDESLSVSKEERMLVIKRGDELDKTCWV</sequence>
<organism evidence="3 4">
    <name type="scientific">Steinernema carpocapsae</name>
    <name type="common">Entomopathogenic nematode</name>
    <dbReference type="NCBI Taxonomy" id="34508"/>
    <lineage>
        <taxon>Eukaryota</taxon>
        <taxon>Metazoa</taxon>
        <taxon>Ecdysozoa</taxon>
        <taxon>Nematoda</taxon>
        <taxon>Chromadorea</taxon>
        <taxon>Rhabditida</taxon>
        <taxon>Tylenchina</taxon>
        <taxon>Panagrolaimomorpha</taxon>
        <taxon>Strongyloidoidea</taxon>
        <taxon>Steinernematidae</taxon>
        <taxon>Steinernema</taxon>
    </lineage>
</organism>
<reference evidence="3 4" key="1">
    <citation type="journal article" date="2015" name="Genome Biol.">
        <title>Comparative genomics of Steinernema reveals deeply conserved gene regulatory networks.</title>
        <authorList>
            <person name="Dillman A.R."/>
            <person name="Macchietto M."/>
            <person name="Porter C.F."/>
            <person name="Rogers A."/>
            <person name="Williams B."/>
            <person name="Antoshechkin I."/>
            <person name="Lee M.M."/>
            <person name="Goodwin Z."/>
            <person name="Lu X."/>
            <person name="Lewis E.E."/>
            <person name="Goodrich-Blair H."/>
            <person name="Stock S.P."/>
            <person name="Adams B.J."/>
            <person name="Sternberg P.W."/>
            <person name="Mortazavi A."/>
        </authorList>
    </citation>
    <scope>NUCLEOTIDE SEQUENCE [LARGE SCALE GENOMIC DNA]</scope>
    <source>
        <strain evidence="3 4">ALL</strain>
    </source>
</reference>
<evidence type="ECO:0000313" key="3">
    <source>
        <dbReference type="EMBL" id="TKR69867.1"/>
    </source>
</evidence>
<feature type="compositionally biased region" description="Basic and acidic residues" evidence="1">
    <location>
        <begin position="77"/>
        <end position="87"/>
    </location>
</feature>
<gene>
    <name evidence="3" type="ORF">L596_021962</name>
</gene>
<keyword evidence="2" id="KW-0472">Membrane</keyword>
<accession>A0A4U5MKE7</accession>
<protein>
    <submittedName>
        <fullName evidence="3">Uncharacterized protein</fullName>
    </submittedName>
</protein>
<name>A0A4U5MKE7_STECR</name>
<keyword evidence="2" id="KW-1133">Transmembrane helix</keyword>
<evidence type="ECO:0000313" key="4">
    <source>
        <dbReference type="Proteomes" id="UP000298663"/>
    </source>
</evidence>
<keyword evidence="2" id="KW-0812">Transmembrane</keyword>
<dbReference type="EMBL" id="AZBU02000007">
    <property type="protein sequence ID" value="TKR69867.1"/>
    <property type="molecule type" value="Genomic_DNA"/>
</dbReference>
<dbReference type="Proteomes" id="UP000298663">
    <property type="component" value="Unassembled WGS sequence"/>
</dbReference>
<reference evidence="3 4" key="2">
    <citation type="journal article" date="2019" name="G3 (Bethesda)">
        <title>Hybrid Assembly of the Genome of the Entomopathogenic Nematode Steinernema carpocapsae Identifies the X-Chromosome.</title>
        <authorList>
            <person name="Serra L."/>
            <person name="Macchietto M."/>
            <person name="Macias-Munoz A."/>
            <person name="McGill C.J."/>
            <person name="Rodriguez I.M."/>
            <person name="Rodriguez B."/>
            <person name="Murad R."/>
            <person name="Mortazavi A."/>
        </authorList>
    </citation>
    <scope>NUCLEOTIDE SEQUENCE [LARGE SCALE GENOMIC DNA]</scope>
    <source>
        <strain evidence="3 4">ALL</strain>
    </source>
</reference>
<keyword evidence="4" id="KW-1185">Reference proteome</keyword>
<evidence type="ECO:0000256" key="1">
    <source>
        <dbReference type="SAM" id="MobiDB-lite"/>
    </source>
</evidence>